<proteinExistence type="predicted"/>
<evidence type="ECO:0000313" key="2">
    <source>
        <dbReference type="EMBL" id="MEV4285474.1"/>
    </source>
</evidence>
<reference evidence="2 3" key="1">
    <citation type="submission" date="2024-06" db="EMBL/GenBank/DDBJ databases">
        <title>The Natural Products Discovery Center: Release of the First 8490 Sequenced Strains for Exploring Actinobacteria Biosynthetic Diversity.</title>
        <authorList>
            <person name="Kalkreuter E."/>
            <person name="Kautsar S.A."/>
            <person name="Yang D."/>
            <person name="Bader C.D."/>
            <person name="Teijaro C.N."/>
            <person name="Fluegel L."/>
            <person name="Davis C.M."/>
            <person name="Simpson J.R."/>
            <person name="Lauterbach L."/>
            <person name="Steele A.D."/>
            <person name="Gui C."/>
            <person name="Meng S."/>
            <person name="Li G."/>
            <person name="Viehrig K."/>
            <person name="Ye F."/>
            <person name="Su P."/>
            <person name="Kiefer A.F."/>
            <person name="Nichols A."/>
            <person name="Cepeda A.J."/>
            <person name="Yan W."/>
            <person name="Fan B."/>
            <person name="Jiang Y."/>
            <person name="Adhikari A."/>
            <person name="Zheng C.-J."/>
            <person name="Schuster L."/>
            <person name="Cowan T.M."/>
            <person name="Smanski M.J."/>
            <person name="Chevrette M.G."/>
            <person name="De Carvalho L.P.S."/>
            <person name="Shen B."/>
        </authorList>
    </citation>
    <scope>NUCLEOTIDE SEQUENCE [LARGE SCALE GENOMIC DNA]</scope>
    <source>
        <strain evidence="2 3">NPDC049574</strain>
    </source>
</reference>
<sequence length="387" mass="41739">MVHPAIAARIPLVCRTKPPGKPLAERIADLTALTTEPAGADHPDLVARACGVLNISALIASDAGLPDFAADLCWRQHKIFAESGRLSQEIAVMSLMPLINIARLLIREGDGKAAYEVLNQLYRAAQERNVTAIHGHDIDLSLLTHNQEVHHAVCTELWIALLIDGARALAQQGRWNEAADAMAAHRGIGERLLDGRQLQIMSLIEQGLPDEATSMIDATLPAEPWEHTVATLLRIACHRSSSAISPKKLEEVVQDALPLITQPEPMTAAFRAKLGLTAFDLTTGRSPALASLLSPALIEVASTDAYAARDILSHQKMRAEMTDQQQHHLGTVITAGGLGTGRLPQVHEHALVAAVRHAEDRLRALLGQGGSGAPTGQSRWQIQPRRL</sequence>
<keyword evidence="3" id="KW-1185">Reference proteome</keyword>
<evidence type="ECO:0000313" key="3">
    <source>
        <dbReference type="Proteomes" id="UP001552427"/>
    </source>
</evidence>
<dbReference type="Proteomes" id="UP001552427">
    <property type="component" value="Unassembled WGS sequence"/>
</dbReference>
<evidence type="ECO:0008006" key="4">
    <source>
        <dbReference type="Google" id="ProtNLM"/>
    </source>
</evidence>
<organism evidence="2 3">
    <name type="scientific">Nonomuraea bangladeshensis</name>
    <dbReference type="NCBI Taxonomy" id="404385"/>
    <lineage>
        <taxon>Bacteria</taxon>
        <taxon>Bacillati</taxon>
        <taxon>Actinomycetota</taxon>
        <taxon>Actinomycetes</taxon>
        <taxon>Streptosporangiales</taxon>
        <taxon>Streptosporangiaceae</taxon>
        <taxon>Nonomuraea</taxon>
    </lineage>
</organism>
<dbReference type="RefSeq" id="WP_364446046.1">
    <property type="nucleotide sequence ID" value="NZ_JBFARM010000002.1"/>
</dbReference>
<accession>A0ABV3GYY0</accession>
<name>A0ABV3GYY0_9ACTN</name>
<evidence type="ECO:0000256" key="1">
    <source>
        <dbReference type="SAM" id="MobiDB-lite"/>
    </source>
</evidence>
<gene>
    <name evidence="2" type="ORF">AB0K40_08200</name>
</gene>
<protein>
    <recommendedName>
        <fullName evidence="4">XRE family transcriptional regulator</fullName>
    </recommendedName>
</protein>
<dbReference type="EMBL" id="JBFARM010000002">
    <property type="protein sequence ID" value="MEV4285474.1"/>
    <property type="molecule type" value="Genomic_DNA"/>
</dbReference>
<feature type="region of interest" description="Disordered" evidence="1">
    <location>
        <begin position="366"/>
        <end position="387"/>
    </location>
</feature>
<comment type="caution">
    <text evidence="2">The sequence shown here is derived from an EMBL/GenBank/DDBJ whole genome shotgun (WGS) entry which is preliminary data.</text>
</comment>